<evidence type="ECO:0000313" key="6">
    <source>
        <dbReference type="EMBL" id="GIJ58656.1"/>
    </source>
</evidence>
<dbReference type="SUPFAM" id="SSF48113">
    <property type="entry name" value="Heme-dependent peroxidases"/>
    <property type="match status" value="1"/>
</dbReference>
<evidence type="ECO:0000259" key="5">
    <source>
        <dbReference type="PROSITE" id="PS51173"/>
    </source>
</evidence>
<evidence type="ECO:0000256" key="2">
    <source>
        <dbReference type="ARBA" id="ARBA00022525"/>
    </source>
</evidence>
<sequence length="744" mass="80124">MLAASVTVLVAAATVLTSAPTAHAALFFEVPSLDGSGNNTANPNWGRSGQNYTRVAAARYTDGRSGVVTGPNARYISNRVFGDSNINIFSGRGTTGWVWTWGQFLDHTFGLRLDSSEPFNIPFNAADPMEDYTNDFGVIALNRSAAAPGTGVTNVRQQVNTESSYLNAAAVYGNTNARLDWIRGGSLDGNPTNNDATLMLPGGYLPTAAARGNPANAPVFDVDGVLRANPSVGTVAGDVRSNENINLTATHTLFAREHNRIVSRLPNTLTAEEKFQVARRVVMAEQQYITYNEFLPAVGLNMPAYTGYKSNVNAALSNEFAAAGYRMHSMIHSETEIETNVNRYSQATLDNFRAQGIEVVVDGPTVELAVMLNVAFFNPQLVPALQLGPLLQGIGAERQYRNDEQFANALRSVLFQVPRPGSDPACRADVPEQVQCFRGVTDLGAIDIVRALDHGLPSYNQLRQAYGLPARNSFTAITGESTDQFPAGSGVDNPNSLDVVALSDVDGTPIDLADEDAVEANATDQVRRSTVAARLRAIYGNVNNVDAFTGIIAEPRLPGSELGELQSAIWMRQFTALRDGDRFFFGNQASALDQIRSQFGVDFRLSLKDIIVANSDAEADEMNNNVFIIPDADLPPTTCTVTSVLNSQWNGGYQLSHTITNTGSTPLNGWSVQYRMPSGQRITQLWNGVVTQNGTLVTIRNADWNRTIPPGGSVNDVGFLATWDNAVNARPVGATANGRRCATT</sequence>
<evidence type="ECO:0000256" key="4">
    <source>
        <dbReference type="SAM" id="SignalP"/>
    </source>
</evidence>
<dbReference type="Gene3D" id="1.10.640.10">
    <property type="entry name" value="Haem peroxidase domain superfamily, animal type"/>
    <property type="match status" value="1"/>
</dbReference>
<comment type="caution">
    <text evidence="6">The sequence shown here is derived from an EMBL/GenBank/DDBJ whole genome shotgun (WGS) entry which is preliminary data.</text>
</comment>
<feature type="signal peptide" evidence="4">
    <location>
        <begin position="1"/>
        <end position="24"/>
    </location>
</feature>
<dbReference type="InterPro" id="IPR008965">
    <property type="entry name" value="CBM2/CBM3_carb-bd_dom_sf"/>
</dbReference>
<dbReference type="Pfam" id="PF03098">
    <property type="entry name" value="An_peroxidase"/>
    <property type="match status" value="2"/>
</dbReference>
<evidence type="ECO:0000313" key="7">
    <source>
        <dbReference type="Proteomes" id="UP000612585"/>
    </source>
</evidence>
<dbReference type="GO" id="GO:0005576">
    <property type="term" value="C:extracellular region"/>
    <property type="evidence" value="ECO:0007669"/>
    <property type="project" value="UniProtKB-SubCell"/>
</dbReference>
<dbReference type="InterPro" id="IPR019791">
    <property type="entry name" value="Haem_peroxidase_animal"/>
</dbReference>
<protein>
    <recommendedName>
        <fullName evidence="5">CBM2 domain-containing protein</fullName>
    </recommendedName>
</protein>
<keyword evidence="7" id="KW-1185">Reference proteome</keyword>
<dbReference type="PROSITE" id="PS51173">
    <property type="entry name" value="CBM2"/>
    <property type="match status" value="1"/>
</dbReference>
<dbReference type="PROSITE" id="PS50292">
    <property type="entry name" value="PEROXIDASE_3"/>
    <property type="match status" value="1"/>
</dbReference>
<proteinExistence type="predicted"/>
<organism evidence="6 7">
    <name type="scientific">Virgisporangium aurantiacum</name>
    <dbReference type="NCBI Taxonomy" id="175570"/>
    <lineage>
        <taxon>Bacteria</taxon>
        <taxon>Bacillati</taxon>
        <taxon>Actinomycetota</taxon>
        <taxon>Actinomycetes</taxon>
        <taxon>Micromonosporales</taxon>
        <taxon>Micromonosporaceae</taxon>
        <taxon>Virgisporangium</taxon>
    </lineage>
</organism>
<dbReference type="Gene3D" id="2.60.40.290">
    <property type="match status" value="1"/>
</dbReference>
<keyword evidence="3" id="KW-0325">Glycoprotein</keyword>
<dbReference type="PANTHER" id="PTHR11475:SF4">
    <property type="entry name" value="CHORION PEROXIDASE"/>
    <property type="match status" value="1"/>
</dbReference>
<dbReference type="Pfam" id="PF00553">
    <property type="entry name" value="CBM_2"/>
    <property type="match status" value="1"/>
</dbReference>
<feature type="chain" id="PRO_5035224765" description="CBM2 domain-containing protein" evidence="4">
    <location>
        <begin position="25"/>
        <end position="744"/>
    </location>
</feature>
<comment type="subcellular location">
    <subcellularLocation>
        <location evidence="1">Secreted</location>
    </subcellularLocation>
</comment>
<dbReference type="GO" id="GO:0020037">
    <property type="term" value="F:heme binding"/>
    <property type="evidence" value="ECO:0007669"/>
    <property type="project" value="InterPro"/>
</dbReference>
<dbReference type="SMART" id="SM00637">
    <property type="entry name" value="CBD_II"/>
    <property type="match status" value="1"/>
</dbReference>
<dbReference type="InterPro" id="IPR012291">
    <property type="entry name" value="CBM2_carb-bd_dom_sf"/>
</dbReference>
<gene>
    <name evidence="6" type="ORF">Vau01_061720</name>
</gene>
<feature type="domain" description="CBM2" evidence="5">
    <location>
        <begin position="632"/>
        <end position="744"/>
    </location>
</feature>
<dbReference type="InterPro" id="IPR010255">
    <property type="entry name" value="Haem_peroxidase_sf"/>
</dbReference>
<dbReference type="InterPro" id="IPR037120">
    <property type="entry name" value="Haem_peroxidase_sf_animal"/>
</dbReference>
<evidence type="ECO:0000256" key="1">
    <source>
        <dbReference type="ARBA" id="ARBA00004613"/>
    </source>
</evidence>
<dbReference type="AlphaFoldDB" id="A0A8J3ZBJ0"/>
<dbReference type="SUPFAM" id="SSF49384">
    <property type="entry name" value="Carbohydrate-binding domain"/>
    <property type="match status" value="1"/>
</dbReference>
<dbReference type="GO" id="GO:0006979">
    <property type="term" value="P:response to oxidative stress"/>
    <property type="evidence" value="ECO:0007669"/>
    <property type="project" value="InterPro"/>
</dbReference>
<dbReference type="GO" id="GO:0004601">
    <property type="term" value="F:peroxidase activity"/>
    <property type="evidence" value="ECO:0007669"/>
    <property type="project" value="InterPro"/>
</dbReference>
<accession>A0A8J3ZBJ0</accession>
<dbReference type="PANTHER" id="PTHR11475">
    <property type="entry name" value="OXIDASE/PEROXIDASE"/>
    <property type="match status" value="1"/>
</dbReference>
<dbReference type="Proteomes" id="UP000612585">
    <property type="component" value="Unassembled WGS sequence"/>
</dbReference>
<keyword evidence="2" id="KW-0964">Secreted</keyword>
<dbReference type="GO" id="GO:0030247">
    <property type="term" value="F:polysaccharide binding"/>
    <property type="evidence" value="ECO:0007669"/>
    <property type="project" value="UniProtKB-UniRule"/>
</dbReference>
<dbReference type="EMBL" id="BOPG01000037">
    <property type="protein sequence ID" value="GIJ58656.1"/>
    <property type="molecule type" value="Genomic_DNA"/>
</dbReference>
<reference evidence="6" key="1">
    <citation type="submission" date="2021-01" db="EMBL/GenBank/DDBJ databases">
        <title>Whole genome shotgun sequence of Virgisporangium aurantiacum NBRC 16421.</title>
        <authorList>
            <person name="Komaki H."/>
            <person name="Tamura T."/>
        </authorList>
    </citation>
    <scope>NUCLEOTIDE SEQUENCE</scope>
    <source>
        <strain evidence="6">NBRC 16421</strain>
    </source>
</reference>
<evidence type="ECO:0000256" key="3">
    <source>
        <dbReference type="ARBA" id="ARBA00023180"/>
    </source>
</evidence>
<dbReference type="GO" id="GO:0004553">
    <property type="term" value="F:hydrolase activity, hydrolyzing O-glycosyl compounds"/>
    <property type="evidence" value="ECO:0007669"/>
    <property type="project" value="InterPro"/>
</dbReference>
<dbReference type="GO" id="GO:0005975">
    <property type="term" value="P:carbohydrate metabolic process"/>
    <property type="evidence" value="ECO:0007669"/>
    <property type="project" value="InterPro"/>
</dbReference>
<name>A0A8J3ZBJ0_9ACTN</name>
<dbReference type="InterPro" id="IPR001919">
    <property type="entry name" value="CBD2"/>
</dbReference>
<keyword evidence="4" id="KW-0732">Signal</keyword>